<dbReference type="EMBL" id="LAZR01003714">
    <property type="protein sequence ID" value="KKN15418.1"/>
    <property type="molecule type" value="Genomic_DNA"/>
</dbReference>
<evidence type="ECO:0000313" key="1">
    <source>
        <dbReference type="EMBL" id="KKN15418.1"/>
    </source>
</evidence>
<dbReference type="PANTHER" id="PTHR33803:SF3">
    <property type="entry name" value="BLL1974 PROTEIN"/>
    <property type="match status" value="1"/>
</dbReference>
<sequence length="357" mass="40517">MRKKSIAQRSIFDVFAEHELGRELKLMSDWLDEHPEVLEGVAADLGRDRVKPTGRRGLSVETVLRCALLKQRRQLSYEELAFCLEDSRSFQAFARLEPACRPRKSVLQACIGRIRAESWERINRTLLVSAQAEKVERGRKVRVDSTVTETDIHPPTDSSLLWDGVRVLVRLLKWAQALAGDTRLTWHDHGRAAKKYDRQIQYGRGRQSQDKRYRKLLKVARATLDYLHEAQLRLEALAVEAQDLADWQGEAVRYGVLLARVIDQTERRVLKGETVPASEKVFSLFEAHTDIIIKGGREIQYGHKLNLTTGVSGLVLDVLIEPGNPADSERFMPLLERQIACYGRAPRQVAADGGYAS</sequence>
<dbReference type="PANTHER" id="PTHR33803">
    <property type="entry name" value="IS1478 TRANSPOSASE"/>
    <property type="match status" value="1"/>
</dbReference>
<organism evidence="1">
    <name type="scientific">marine sediment metagenome</name>
    <dbReference type="NCBI Taxonomy" id="412755"/>
    <lineage>
        <taxon>unclassified sequences</taxon>
        <taxon>metagenomes</taxon>
        <taxon>ecological metagenomes</taxon>
    </lineage>
</organism>
<comment type="caution">
    <text evidence="1">The sequence shown here is derived from an EMBL/GenBank/DDBJ whole genome shotgun (WGS) entry which is preliminary data.</text>
</comment>
<protein>
    <submittedName>
        <fullName evidence="1">Uncharacterized protein</fullName>
    </submittedName>
</protein>
<proteinExistence type="predicted"/>
<gene>
    <name evidence="1" type="ORF">LCGC14_0986150</name>
</gene>
<accession>A0A0F9RDS5</accession>
<feature type="non-terminal residue" evidence="1">
    <location>
        <position position="357"/>
    </location>
</feature>
<dbReference type="NCBIfam" id="NF033593">
    <property type="entry name" value="transpos_ISNCY_1"/>
    <property type="match status" value="1"/>
</dbReference>
<dbReference type="AlphaFoldDB" id="A0A0F9RDS5"/>
<name>A0A0F9RDS5_9ZZZZ</name>
<reference evidence="1" key="1">
    <citation type="journal article" date="2015" name="Nature">
        <title>Complex archaea that bridge the gap between prokaryotes and eukaryotes.</title>
        <authorList>
            <person name="Spang A."/>
            <person name="Saw J.H."/>
            <person name="Jorgensen S.L."/>
            <person name="Zaremba-Niedzwiedzka K."/>
            <person name="Martijn J."/>
            <person name="Lind A.E."/>
            <person name="van Eijk R."/>
            <person name="Schleper C."/>
            <person name="Guy L."/>
            <person name="Ettema T.J."/>
        </authorList>
    </citation>
    <scope>NUCLEOTIDE SEQUENCE</scope>
</reference>